<keyword evidence="4" id="KW-1185">Reference proteome</keyword>
<proteinExistence type="predicted"/>
<name>A0AAW1DKN7_9HEMI</name>
<feature type="coiled-coil region" evidence="1">
    <location>
        <begin position="30"/>
        <end position="75"/>
    </location>
</feature>
<dbReference type="EMBL" id="JAPXFL010000001">
    <property type="protein sequence ID" value="KAK9511498.1"/>
    <property type="molecule type" value="Genomic_DNA"/>
</dbReference>
<gene>
    <name evidence="3" type="ORF">O3M35_000140</name>
</gene>
<accession>A0AAW1DKN7</accession>
<sequence>MDSNSDDECKALPYDTPSPYKQRRPEGLPSKARIDEFKKLNERLEELEAIERKYRDRLLANNTDQSAKLEQVEVEGFILLTELSNIRTKICFHPDYYFNKFNLDSLEPCEFLRNTCYRDMSLAECLLLISSNALEIPDDPIGKEKTIKFLFYLGSVTDDIVLAKKISLILSGYQVNFADFLEIIENWGRIDRFVTAKKTNNSPPNSHNFTFVLDLIASSLEKYSLIEIKEIFKFLNDIILDPVVDSSSLVNTFITPARICIQQFQQHQISNEEIIKIIYDDEWNICQVYEIIRLLLYCGVDAEICLTLATKILANYLSNSPLKSDQTISMDTFIQILLDGKRKLYTLSFPSLCHICLLIELIVFRMANRMQFNISPLIDLLEKLNKNFDPLKYSTTLISILVRLKTLS</sequence>
<feature type="region of interest" description="Disordered" evidence="2">
    <location>
        <begin position="1"/>
        <end position="29"/>
    </location>
</feature>
<protein>
    <submittedName>
        <fullName evidence="3">Uncharacterized protein</fullName>
    </submittedName>
</protein>
<evidence type="ECO:0000256" key="1">
    <source>
        <dbReference type="SAM" id="Coils"/>
    </source>
</evidence>
<comment type="caution">
    <text evidence="3">The sequence shown here is derived from an EMBL/GenBank/DDBJ whole genome shotgun (WGS) entry which is preliminary data.</text>
</comment>
<keyword evidence="1" id="KW-0175">Coiled coil</keyword>
<dbReference type="Proteomes" id="UP001461498">
    <property type="component" value="Unassembled WGS sequence"/>
</dbReference>
<evidence type="ECO:0000256" key="2">
    <source>
        <dbReference type="SAM" id="MobiDB-lite"/>
    </source>
</evidence>
<dbReference type="AlphaFoldDB" id="A0AAW1DKN7"/>
<reference evidence="3 4" key="1">
    <citation type="submission" date="2022-12" db="EMBL/GenBank/DDBJ databases">
        <title>Chromosome-level genome assembly of true bugs.</title>
        <authorList>
            <person name="Ma L."/>
            <person name="Li H."/>
        </authorList>
    </citation>
    <scope>NUCLEOTIDE SEQUENCE [LARGE SCALE GENOMIC DNA]</scope>
    <source>
        <strain evidence="3">Lab_2022b</strain>
    </source>
</reference>
<organism evidence="3 4">
    <name type="scientific">Rhynocoris fuscipes</name>
    <dbReference type="NCBI Taxonomy" id="488301"/>
    <lineage>
        <taxon>Eukaryota</taxon>
        <taxon>Metazoa</taxon>
        <taxon>Ecdysozoa</taxon>
        <taxon>Arthropoda</taxon>
        <taxon>Hexapoda</taxon>
        <taxon>Insecta</taxon>
        <taxon>Pterygota</taxon>
        <taxon>Neoptera</taxon>
        <taxon>Paraneoptera</taxon>
        <taxon>Hemiptera</taxon>
        <taxon>Heteroptera</taxon>
        <taxon>Panheteroptera</taxon>
        <taxon>Cimicomorpha</taxon>
        <taxon>Reduviidae</taxon>
        <taxon>Harpactorinae</taxon>
        <taxon>Harpactorini</taxon>
        <taxon>Rhynocoris</taxon>
    </lineage>
</organism>
<evidence type="ECO:0000313" key="4">
    <source>
        <dbReference type="Proteomes" id="UP001461498"/>
    </source>
</evidence>
<evidence type="ECO:0000313" key="3">
    <source>
        <dbReference type="EMBL" id="KAK9511498.1"/>
    </source>
</evidence>